<evidence type="ECO:0000256" key="1">
    <source>
        <dbReference type="ARBA" id="ARBA00004496"/>
    </source>
</evidence>
<dbReference type="SUPFAM" id="SSF54236">
    <property type="entry name" value="Ubiquitin-like"/>
    <property type="match status" value="1"/>
</dbReference>
<dbReference type="GO" id="GO:0036435">
    <property type="term" value="F:K48-linked polyubiquitin modification-dependent protein binding"/>
    <property type="evidence" value="ECO:0007669"/>
    <property type="project" value="TreeGrafter"/>
</dbReference>
<proteinExistence type="predicted"/>
<dbReference type="InterPro" id="IPR029071">
    <property type="entry name" value="Ubiquitin-like_domsf"/>
</dbReference>
<keyword evidence="4" id="KW-0863">Zinc-finger</keyword>
<dbReference type="GO" id="GO:0008270">
    <property type="term" value="F:zinc ion binding"/>
    <property type="evidence" value="ECO:0007669"/>
    <property type="project" value="UniProtKB-KW"/>
</dbReference>
<dbReference type="STRING" id="318479.A0A0N4U7E2"/>
<evidence type="ECO:0000256" key="5">
    <source>
        <dbReference type="SAM" id="MobiDB-lite"/>
    </source>
</evidence>
<evidence type="ECO:0000313" key="12">
    <source>
        <dbReference type="WBParaSite" id="DME_0000290201-mRNA-1"/>
    </source>
</evidence>
<dbReference type="Proteomes" id="UP000038040">
    <property type="component" value="Unplaced"/>
</dbReference>
<dbReference type="Proteomes" id="UP000274756">
    <property type="component" value="Unassembled WGS sequence"/>
</dbReference>
<name>A0A0N4U7E2_DRAME</name>
<dbReference type="InterPro" id="IPR001012">
    <property type="entry name" value="UBX_dom"/>
</dbReference>
<evidence type="ECO:0000313" key="9">
    <source>
        <dbReference type="EMBL" id="VDN50158.1"/>
    </source>
</evidence>
<dbReference type="AlphaFoldDB" id="A0A0N4U7E2"/>
<dbReference type="PROSITE" id="PS50033">
    <property type="entry name" value="UBX"/>
    <property type="match status" value="1"/>
</dbReference>
<dbReference type="PROSITE" id="PS00028">
    <property type="entry name" value="ZINC_FINGER_C2H2_1"/>
    <property type="match status" value="1"/>
</dbReference>
<evidence type="ECO:0000259" key="7">
    <source>
        <dbReference type="PROSITE" id="PS50033"/>
    </source>
</evidence>
<sequence>MSMLDQLLEMGFERNLAESALQATNEVGLIEAMDWLYEQQNKAEVKMEEIKANDIAAKTFDGAANEANNEIRGANSSSTPPKALSFKCDTCGKALADDAAVMFHAAKTKHEGYSESTDSVKPLSEEEKNELLAKLHEKLKEARIKKEEFERKEALEKEKRRRLDGRNALKMEEERREKEMRKAIEDRKREKREDEAARKRVLEQIRLDKESRKFADQMKNLSSSSAVERISIPKVDSEFCCLQIRLPDGSVMKEKFKSVETLAAVYTWIEMNRTDEPQHHYPFSLMTPFPRKVYDGEDREAPLKSLGLCPSASMVIVRKNY</sequence>
<dbReference type="Gene3D" id="3.10.20.90">
    <property type="entry name" value="Phosphatidylinositol 3-kinase Catalytic Subunit, Chain A, domain 1"/>
    <property type="match status" value="1"/>
</dbReference>
<feature type="domain" description="UBA" evidence="6">
    <location>
        <begin position="1"/>
        <end position="39"/>
    </location>
</feature>
<keyword evidence="3" id="KW-0175">Coiled coil</keyword>
<dbReference type="OrthoDB" id="10254930at2759"/>
<dbReference type="InterPro" id="IPR015940">
    <property type="entry name" value="UBA"/>
</dbReference>
<evidence type="ECO:0000313" key="10">
    <source>
        <dbReference type="Proteomes" id="UP000038040"/>
    </source>
</evidence>
<reference evidence="9 11" key="2">
    <citation type="submission" date="2018-11" db="EMBL/GenBank/DDBJ databases">
        <authorList>
            <consortium name="Pathogen Informatics"/>
        </authorList>
    </citation>
    <scope>NUCLEOTIDE SEQUENCE [LARGE SCALE GENOMIC DNA]</scope>
</reference>
<dbReference type="SUPFAM" id="SSF46934">
    <property type="entry name" value="UBA-like"/>
    <property type="match status" value="1"/>
</dbReference>
<gene>
    <name evidence="9" type="ORF">DME_LOCUS131</name>
</gene>
<dbReference type="GO" id="GO:1903094">
    <property type="term" value="P:negative regulation of protein K48-linked deubiquitination"/>
    <property type="evidence" value="ECO:0007669"/>
    <property type="project" value="TreeGrafter"/>
</dbReference>
<evidence type="ECO:0000256" key="2">
    <source>
        <dbReference type="ARBA" id="ARBA00022490"/>
    </source>
</evidence>
<accession>A0A0N4U7E2</accession>
<dbReference type="PROSITE" id="PS50030">
    <property type="entry name" value="UBA"/>
    <property type="match status" value="1"/>
</dbReference>
<evidence type="ECO:0000259" key="6">
    <source>
        <dbReference type="PROSITE" id="PS50030"/>
    </source>
</evidence>
<dbReference type="PROSITE" id="PS50157">
    <property type="entry name" value="ZINC_FINGER_C2H2_2"/>
    <property type="match status" value="1"/>
</dbReference>
<dbReference type="InterPro" id="IPR013087">
    <property type="entry name" value="Znf_C2H2_type"/>
</dbReference>
<keyword evidence="11" id="KW-1185">Reference proteome</keyword>
<feature type="region of interest" description="Disordered" evidence="5">
    <location>
        <begin position="172"/>
        <end position="196"/>
    </location>
</feature>
<dbReference type="GO" id="GO:0031397">
    <property type="term" value="P:negative regulation of protein ubiquitination"/>
    <property type="evidence" value="ECO:0007669"/>
    <property type="project" value="TreeGrafter"/>
</dbReference>
<evidence type="ECO:0000313" key="11">
    <source>
        <dbReference type="Proteomes" id="UP000274756"/>
    </source>
</evidence>
<comment type="subcellular location">
    <subcellularLocation>
        <location evidence="1">Cytoplasm</location>
    </subcellularLocation>
</comment>
<keyword evidence="4" id="KW-0479">Metal-binding</keyword>
<dbReference type="SMART" id="SM00166">
    <property type="entry name" value="UBX"/>
    <property type="match status" value="1"/>
</dbReference>
<dbReference type="Pfam" id="PF22562">
    <property type="entry name" value="UBA_7"/>
    <property type="match status" value="1"/>
</dbReference>
<reference evidence="12" key="1">
    <citation type="submission" date="2017-02" db="UniProtKB">
        <authorList>
            <consortium name="WormBaseParasite"/>
        </authorList>
    </citation>
    <scope>IDENTIFICATION</scope>
</reference>
<dbReference type="Gene3D" id="1.10.8.10">
    <property type="entry name" value="DNA helicase RuvA subunit, C-terminal domain"/>
    <property type="match status" value="1"/>
</dbReference>
<dbReference type="GO" id="GO:0032435">
    <property type="term" value="P:negative regulation of proteasomal ubiquitin-dependent protein catabolic process"/>
    <property type="evidence" value="ECO:0007669"/>
    <property type="project" value="TreeGrafter"/>
</dbReference>
<feature type="domain" description="UBX" evidence="7">
    <location>
        <begin position="235"/>
        <end position="316"/>
    </location>
</feature>
<dbReference type="Pfam" id="PF00789">
    <property type="entry name" value="UBX"/>
    <property type="match status" value="1"/>
</dbReference>
<dbReference type="InterPro" id="IPR009060">
    <property type="entry name" value="UBA-like_sf"/>
</dbReference>
<keyword evidence="4" id="KW-0862">Zinc</keyword>
<dbReference type="EMBL" id="UYYG01000001">
    <property type="protein sequence ID" value="VDN50158.1"/>
    <property type="molecule type" value="Genomic_DNA"/>
</dbReference>
<dbReference type="GO" id="GO:0005634">
    <property type="term" value="C:nucleus"/>
    <property type="evidence" value="ECO:0007669"/>
    <property type="project" value="TreeGrafter"/>
</dbReference>
<organism evidence="10 12">
    <name type="scientific">Dracunculus medinensis</name>
    <name type="common">Guinea worm</name>
    <dbReference type="NCBI Taxonomy" id="318479"/>
    <lineage>
        <taxon>Eukaryota</taxon>
        <taxon>Metazoa</taxon>
        <taxon>Ecdysozoa</taxon>
        <taxon>Nematoda</taxon>
        <taxon>Chromadorea</taxon>
        <taxon>Rhabditida</taxon>
        <taxon>Spirurina</taxon>
        <taxon>Dracunculoidea</taxon>
        <taxon>Dracunculidae</taxon>
        <taxon>Dracunculus</taxon>
    </lineage>
</organism>
<protein>
    <submittedName>
        <fullName evidence="12">UBX domain-containing protein</fullName>
    </submittedName>
</protein>
<evidence type="ECO:0000259" key="8">
    <source>
        <dbReference type="PROSITE" id="PS50157"/>
    </source>
</evidence>
<evidence type="ECO:0000256" key="4">
    <source>
        <dbReference type="PROSITE-ProRule" id="PRU00042"/>
    </source>
</evidence>
<feature type="domain" description="C2H2-type" evidence="8">
    <location>
        <begin position="86"/>
        <end position="115"/>
    </location>
</feature>
<dbReference type="WBParaSite" id="DME_0000290201-mRNA-1">
    <property type="protein sequence ID" value="DME_0000290201-mRNA-1"/>
    <property type="gene ID" value="DME_0000290201"/>
</dbReference>
<dbReference type="GO" id="GO:0005737">
    <property type="term" value="C:cytoplasm"/>
    <property type="evidence" value="ECO:0007669"/>
    <property type="project" value="UniProtKB-SubCell"/>
</dbReference>
<evidence type="ECO:0000256" key="3">
    <source>
        <dbReference type="ARBA" id="ARBA00023054"/>
    </source>
</evidence>
<dbReference type="PANTHER" id="PTHR46340">
    <property type="entry name" value="UBX DOMAIN-CONTAINING PROTEIN 1"/>
    <property type="match status" value="1"/>
</dbReference>
<keyword evidence="2" id="KW-0963">Cytoplasm</keyword>
<dbReference type="PANTHER" id="PTHR46340:SF1">
    <property type="entry name" value="UBX DOMAIN-CONTAINING PROTEIN 1"/>
    <property type="match status" value="1"/>
</dbReference>